<dbReference type="InterPro" id="IPR006439">
    <property type="entry name" value="HAD-SF_hydro_IA"/>
</dbReference>
<feature type="transmembrane region" description="Helical" evidence="3">
    <location>
        <begin position="84"/>
        <end position="107"/>
    </location>
</feature>
<evidence type="ECO:0000256" key="1">
    <source>
        <dbReference type="ARBA" id="ARBA00022801"/>
    </source>
</evidence>
<sequence>MGPEPPWEISRAAEVSWLQKFAEVPKGSVKLQQVLRSWTQVVQVVQVAMEGLVAAVRVGSLAMAGAVVLVVPVVPVVLVEAVVLAAVAMGLAVVQVGGAALVAMGLAPVLEDMVLVGMAQVGVADLVALPLQVVPWILAHQQADTLSRAKVASWTDLAMAKVDLEDMDQVDMGQEQTDMGPGPMDMDQERTALVGQTAWGSMGAAVPKIEVKQVEKVVEVPNIEYRDRLVEVREVREVVRRVPRIEVREIPIERIIQVPKKVVQEVEQPVYRPVPHLVKQNIEREIPVPKPYTQTLEVVKQVSVPTNADGVVLPQSDVTPTKPVQNSGPSPAAAESALAVLSAPVISRTYELPPVRSTPGESAPGTSVMYGSSKQVQQPAVTGGDWFSRLDKDGSGALSREEFAQVQSGVVQMGGNPYATMYQAEIGSADLTKMAVELSHARSSSRREFPELESDFMSPDIDEKAIRATRPEDMCLAIARAKADALLPKLQKEVLLICMDQVVSCDGGVREKPENEKEAREFLESYRQGSPATFINGMVVHNTATGRRISSLNSSKVQWNEFPDEVIDSLIIKGELFTCSGGVVVEDESLQPYRQRVEGTLDSVQGLPVEPLRQLLHRAQAPAVTHVVFDMDGLLLDTESAYSVAQQAILDKWNRKFTWDLKAKMMGKKALDACQLCIDELGLSSEITAQAFLEERERRLDVLFAKAALLPGVERLVRHLHKHGIPMAVATSSHRRHFDLKTSLHKELFALMNHIVTGDQVSKSKPNPEIFTHAASLFTPAAPEQQVLVFEDAPSGVEAGLAARMQVCHVPDANLSRSLCGKAHCELLSLEDFRPEEWGLPPF</sequence>
<dbReference type="PANTHER" id="PTHR18901:SF38">
    <property type="entry name" value="PSEUDOURIDINE-5'-PHOSPHATASE"/>
    <property type="match status" value="1"/>
</dbReference>
<keyword evidence="3" id="KW-1133">Transmembrane helix</keyword>
<feature type="region of interest" description="Disordered" evidence="2">
    <location>
        <begin position="352"/>
        <end position="372"/>
    </location>
</feature>
<dbReference type="SUPFAM" id="SSF56784">
    <property type="entry name" value="HAD-like"/>
    <property type="match status" value="1"/>
</dbReference>
<dbReference type="Pfam" id="PF02545">
    <property type="entry name" value="Maf"/>
    <property type="match status" value="1"/>
</dbReference>
<dbReference type="InterPro" id="IPR023198">
    <property type="entry name" value="PGP-like_dom2"/>
</dbReference>
<dbReference type="Pfam" id="PF12314">
    <property type="entry name" value="IMCp"/>
    <property type="match status" value="1"/>
</dbReference>
<reference evidence="5 6" key="1">
    <citation type="submission" date="2024-02" db="EMBL/GenBank/DDBJ databases">
        <authorList>
            <person name="Chen Y."/>
            <person name="Shah S."/>
            <person name="Dougan E. K."/>
            <person name="Thang M."/>
            <person name="Chan C."/>
        </authorList>
    </citation>
    <scope>NUCLEOTIDE SEQUENCE [LARGE SCALE GENOMIC DNA]</scope>
</reference>
<feature type="compositionally biased region" description="Polar residues" evidence="2">
    <location>
        <begin position="316"/>
        <end position="328"/>
    </location>
</feature>
<dbReference type="SUPFAM" id="SSF52972">
    <property type="entry name" value="ITPase-like"/>
    <property type="match status" value="1"/>
</dbReference>
<comment type="caution">
    <text evidence="5">The sequence shown here is derived from an EMBL/GenBank/DDBJ whole genome shotgun (WGS) entry which is preliminary data.</text>
</comment>
<keyword evidence="6" id="KW-1185">Reference proteome</keyword>
<accession>A0ABP0JKR5</accession>
<evidence type="ECO:0000256" key="3">
    <source>
        <dbReference type="SAM" id="Phobius"/>
    </source>
</evidence>
<dbReference type="InterPro" id="IPR022086">
    <property type="entry name" value="IMCp"/>
</dbReference>
<evidence type="ECO:0000259" key="4">
    <source>
        <dbReference type="PROSITE" id="PS50222"/>
    </source>
</evidence>
<evidence type="ECO:0000313" key="5">
    <source>
        <dbReference type="EMBL" id="CAK9014722.1"/>
    </source>
</evidence>
<name>A0ABP0JKR5_9DINO</name>
<dbReference type="PANTHER" id="PTHR18901">
    <property type="entry name" value="2-DEOXYGLUCOSE-6-PHOSPHATE PHOSPHATASE 2"/>
    <property type="match status" value="1"/>
</dbReference>
<dbReference type="Proteomes" id="UP001642464">
    <property type="component" value="Unassembled WGS sequence"/>
</dbReference>
<dbReference type="SFLD" id="SFLDG01129">
    <property type="entry name" value="C1.5:_HAD__Beta-PGM__Phosphata"/>
    <property type="match status" value="1"/>
</dbReference>
<dbReference type="InterPro" id="IPR023214">
    <property type="entry name" value="HAD_sf"/>
</dbReference>
<protein>
    <submittedName>
        <fullName evidence="5">Mitochondrial (5-amino-6-(5-phospho-D-ribitylamino)uracil phosphatase) (AtGpp1/PyrP3) (5-amino-6-ribitylamino-2)</fullName>
    </submittedName>
</protein>
<dbReference type="Gene3D" id="1.10.150.240">
    <property type="entry name" value="Putative phosphatase, domain 2"/>
    <property type="match status" value="1"/>
</dbReference>
<evidence type="ECO:0000256" key="2">
    <source>
        <dbReference type="SAM" id="MobiDB-lite"/>
    </source>
</evidence>
<keyword evidence="3" id="KW-0472">Membrane</keyword>
<dbReference type="InterPro" id="IPR029001">
    <property type="entry name" value="ITPase-like_fam"/>
</dbReference>
<dbReference type="EMBL" id="CAXAMM010007569">
    <property type="protein sequence ID" value="CAK9014722.1"/>
    <property type="molecule type" value="Genomic_DNA"/>
</dbReference>
<dbReference type="InterPro" id="IPR003697">
    <property type="entry name" value="Maf-like"/>
</dbReference>
<evidence type="ECO:0000313" key="6">
    <source>
        <dbReference type="Proteomes" id="UP001642464"/>
    </source>
</evidence>
<keyword evidence="1" id="KW-0378">Hydrolase</keyword>
<organism evidence="5 6">
    <name type="scientific">Durusdinium trenchii</name>
    <dbReference type="NCBI Taxonomy" id="1381693"/>
    <lineage>
        <taxon>Eukaryota</taxon>
        <taxon>Sar</taxon>
        <taxon>Alveolata</taxon>
        <taxon>Dinophyceae</taxon>
        <taxon>Suessiales</taxon>
        <taxon>Symbiodiniaceae</taxon>
        <taxon>Durusdinium</taxon>
    </lineage>
</organism>
<dbReference type="InterPro" id="IPR002048">
    <property type="entry name" value="EF_hand_dom"/>
</dbReference>
<gene>
    <name evidence="5" type="ORF">SCF082_LOCUS12449</name>
</gene>
<feature type="transmembrane region" description="Helical" evidence="3">
    <location>
        <begin position="58"/>
        <end position="78"/>
    </location>
</feature>
<dbReference type="NCBIfam" id="TIGR01509">
    <property type="entry name" value="HAD-SF-IA-v3"/>
    <property type="match status" value="1"/>
</dbReference>
<keyword evidence="3" id="KW-0812">Transmembrane</keyword>
<dbReference type="Gene3D" id="3.40.50.1000">
    <property type="entry name" value="HAD superfamily/HAD-like"/>
    <property type="match status" value="1"/>
</dbReference>
<dbReference type="Gene3D" id="3.90.950.10">
    <property type="match status" value="1"/>
</dbReference>
<feature type="region of interest" description="Disordered" evidence="2">
    <location>
        <begin position="311"/>
        <end position="333"/>
    </location>
</feature>
<proteinExistence type="predicted"/>
<dbReference type="PROSITE" id="PS50222">
    <property type="entry name" value="EF_HAND_2"/>
    <property type="match status" value="1"/>
</dbReference>
<dbReference type="PROSITE" id="PS00018">
    <property type="entry name" value="EF_HAND_1"/>
    <property type="match status" value="1"/>
</dbReference>
<dbReference type="Pfam" id="PF00702">
    <property type="entry name" value="Hydrolase"/>
    <property type="match status" value="1"/>
</dbReference>
<dbReference type="InterPro" id="IPR018247">
    <property type="entry name" value="EF_Hand_1_Ca_BS"/>
</dbReference>
<feature type="domain" description="EF-hand" evidence="4">
    <location>
        <begin position="387"/>
        <end position="413"/>
    </location>
</feature>
<dbReference type="InterPro" id="IPR036412">
    <property type="entry name" value="HAD-like_sf"/>
</dbReference>
<dbReference type="SFLD" id="SFLDS00003">
    <property type="entry name" value="Haloacid_Dehalogenase"/>
    <property type="match status" value="1"/>
</dbReference>